<proteinExistence type="predicted"/>
<evidence type="ECO:0000313" key="2">
    <source>
        <dbReference type="Proteomes" id="UP001165960"/>
    </source>
</evidence>
<name>A0ACC2SV98_9FUNG</name>
<evidence type="ECO:0000313" key="1">
    <source>
        <dbReference type="EMBL" id="KAJ9066230.1"/>
    </source>
</evidence>
<accession>A0ACC2SV98</accession>
<reference evidence="1" key="1">
    <citation type="submission" date="2022-04" db="EMBL/GenBank/DDBJ databases">
        <title>Genome of the entomopathogenic fungus Entomophthora muscae.</title>
        <authorList>
            <person name="Elya C."/>
            <person name="Lovett B.R."/>
            <person name="Lee E."/>
            <person name="Macias A.M."/>
            <person name="Hajek A.E."/>
            <person name="De Bivort B.L."/>
            <person name="Kasson M.T."/>
            <person name="De Fine Licht H.H."/>
            <person name="Stajich J.E."/>
        </authorList>
    </citation>
    <scope>NUCLEOTIDE SEQUENCE</scope>
    <source>
        <strain evidence="1">Berkeley</strain>
    </source>
</reference>
<gene>
    <name evidence="1" type="ORF">DSO57_1011559</name>
</gene>
<comment type="caution">
    <text evidence="1">The sequence shown here is derived from an EMBL/GenBank/DDBJ whole genome shotgun (WGS) entry which is preliminary data.</text>
</comment>
<protein>
    <submittedName>
        <fullName evidence="1">Uncharacterized protein</fullName>
    </submittedName>
</protein>
<dbReference type="Proteomes" id="UP001165960">
    <property type="component" value="Unassembled WGS sequence"/>
</dbReference>
<organism evidence="1 2">
    <name type="scientific">Entomophthora muscae</name>
    <dbReference type="NCBI Taxonomy" id="34485"/>
    <lineage>
        <taxon>Eukaryota</taxon>
        <taxon>Fungi</taxon>
        <taxon>Fungi incertae sedis</taxon>
        <taxon>Zoopagomycota</taxon>
        <taxon>Entomophthoromycotina</taxon>
        <taxon>Entomophthoromycetes</taxon>
        <taxon>Entomophthorales</taxon>
        <taxon>Entomophthoraceae</taxon>
        <taxon>Entomophthora</taxon>
    </lineage>
</organism>
<keyword evidence="2" id="KW-1185">Reference proteome</keyword>
<dbReference type="EMBL" id="QTSX02004300">
    <property type="protein sequence ID" value="KAJ9066230.1"/>
    <property type="molecule type" value="Genomic_DNA"/>
</dbReference>
<sequence length="205" mass="22423">MYIQNDGPIEKTIWIPFSQKALNNNQDFSNQLVKSFTTNVNRRTCVQDNVRIDNSPPLEPQAQEWELNLEPGFPWATGAMDRGTARLHFSGVKPLQADAENDGLFSDTNQVKEIIALSEAPIMTPNGGTKATTISFMSLKSTPATNQEPTQGKGTSLQPGPMTTTLEQDNQVAKLGASTNERTPRPSVILLPLDPIPPTLPFPIP</sequence>